<accession>A0A2M9XXY3</accession>
<dbReference type="Proteomes" id="UP000297891">
    <property type="component" value="Unassembled WGS sequence"/>
</dbReference>
<organism evidence="1 2">
    <name type="scientific">Leptospira brenneri</name>
    <dbReference type="NCBI Taxonomy" id="2023182"/>
    <lineage>
        <taxon>Bacteria</taxon>
        <taxon>Pseudomonadati</taxon>
        <taxon>Spirochaetota</taxon>
        <taxon>Spirochaetia</taxon>
        <taxon>Leptospirales</taxon>
        <taxon>Leptospiraceae</taxon>
        <taxon>Leptospira</taxon>
    </lineage>
</organism>
<dbReference type="AlphaFoldDB" id="A0A2M9XXY3"/>
<gene>
    <name evidence="1" type="ORF">EHQ30_13050</name>
</gene>
<name>A0A2M9XXY3_9LEPT</name>
<protein>
    <recommendedName>
        <fullName evidence="3">RHS repeat protein</fullName>
    </recommendedName>
</protein>
<sequence length="210" mass="22478">MKKIKIISGLFWIVFAFNNCETDKKDNNMLLAGLVIAATSNCFSVPSQVVVSDGNSSTVKTFNCTVSGNVYTCVPADGGNSVVRTYTSQAAAKLSVVDPPSFSNQHVQRGLAKRVEGTTETTFTYNSSNQLQSVSPSTTYSNYDDKGFPKSNSAGGTITYTYEGSRTIPTTVNDGVFTYTYDSRGWVTKVDMGFGSPTTVANHGSLGICQ</sequence>
<dbReference type="EMBL" id="RQFP01000009">
    <property type="protein sequence ID" value="TGK92769.1"/>
    <property type="molecule type" value="Genomic_DNA"/>
</dbReference>
<reference evidence="1" key="1">
    <citation type="journal article" date="2019" name="PLoS Negl. Trop. Dis.">
        <title>Revisiting the worldwide diversity of Leptospira species in the environment.</title>
        <authorList>
            <person name="Vincent A.T."/>
            <person name="Schiettekatte O."/>
            <person name="Bourhy P."/>
            <person name="Veyrier F.J."/>
            <person name="Picardeau M."/>
        </authorList>
    </citation>
    <scope>NUCLEOTIDE SEQUENCE [LARGE SCALE GENOMIC DNA]</scope>
    <source>
        <strain evidence="1">201800277</strain>
    </source>
</reference>
<dbReference type="RefSeq" id="WP_100792097.1">
    <property type="nucleotide sequence ID" value="NZ_NPDQ01000009.1"/>
</dbReference>
<proteinExistence type="predicted"/>
<keyword evidence="2" id="KW-1185">Reference proteome</keyword>
<comment type="caution">
    <text evidence="1">The sequence shown here is derived from an EMBL/GenBank/DDBJ whole genome shotgun (WGS) entry which is preliminary data.</text>
</comment>
<evidence type="ECO:0008006" key="3">
    <source>
        <dbReference type="Google" id="ProtNLM"/>
    </source>
</evidence>
<evidence type="ECO:0000313" key="2">
    <source>
        <dbReference type="Proteomes" id="UP000297891"/>
    </source>
</evidence>
<evidence type="ECO:0000313" key="1">
    <source>
        <dbReference type="EMBL" id="TGK92769.1"/>
    </source>
</evidence>
<dbReference type="OrthoDB" id="343091at2"/>